<feature type="transmembrane region" description="Helical" evidence="1">
    <location>
        <begin position="74"/>
        <end position="96"/>
    </location>
</feature>
<sequence length="128" mass="13965">MDISSSLSIAVMALLLLIACFQLLLALGLPFGEYAMGGFHTILPKNLRVVSLINAVILLFIGLVFLVHTNKVTVLTFLPTSILVWVFTVFLALNTIANAFSKSTKERVVMTPISGLLFILCLMIVLLN</sequence>
<evidence type="ECO:0008006" key="4">
    <source>
        <dbReference type="Google" id="ProtNLM"/>
    </source>
</evidence>
<evidence type="ECO:0000313" key="3">
    <source>
        <dbReference type="Proteomes" id="UP001203665"/>
    </source>
</evidence>
<dbReference type="RefSeq" id="WP_251610021.1">
    <property type="nucleotide sequence ID" value="NZ_JAMQJY010000002.1"/>
</dbReference>
<comment type="caution">
    <text evidence="2">The sequence shown here is derived from an EMBL/GenBank/DDBJ whole genome shotgun (WGS) entry which is preliminary data.</text>
</comment>
<evidence type="ECO:0000313" key="2">
    <source>
        <dbReference type="EMBL" id="MCM2676872.1"/>
    </source>
</evidence>
<dbReference type="EMBL" id="JAMQJY010000002">
    <property type="protein sequence ID" value="MCM2676872.1"/>
    <property type="molecule type" value="Genomic_DNA"/>
</dbReference>
<feature type="transmembrane region" description="Helical" evidence="1">
    <location>
        <begin position="108"/>
        <end position="127"/>
    </location>
</feature>
<dbReference type="Proteomes" id="UP001203665">
    <property type="component" value="Unassembled WGS sequence"/>
</dbReference>
<keyword evidence="1" id="KW-0812">Transmembrane</keyword>
<accession>A0ABT0XNP5</accession>
<feature type="transmembrane region" description="Helical" evidence="1">
    <location>
        <begin position="6"/>
        <end position="29"/>
    </location>
</feature>
<organism evidence="2 3">
    <name type="scientific">Alkalicoccobacillus plakortidis</name>
    <dbReference type="NCBI Taxonomy" id="444060"/>
    <lineage>
        <taxon>Bacteria</taxon>
        <taxon>Bacillati</taxon>
        <taxon>Bacillota</taxon>
        <taxon>Bacilli</taxon>
        <taxon>Bacillales</taxon>
        <taxon>Bacillaceae</taxon>
        <taxon>Alkalicoccobacillus</taxon>
    </lineage>
</organism>
<evidence type="ECO:0000256" key="1">
    <source>
        <dbReference type="SAM" id="Phobius"/>
    </source>
</evidence>
<gene>
    <name evidence="2" type="ORF">NDM98_16415</name>
</gene>
<name>A0ABT0XNP5_9BACI</name>
<proteinExistence type="predicted"/>
<protein>
    <recommendedName>
        <fullName evidence="4">Integral membrane protein</fullName>
    </recommendedName>
</protein>
<keyword evidence="3" id="KW-1185">Reference proteome</keyword>
<keyword evidence="1" id="KW-0472">Membrane</keyword>
<reference evidence="2" key="1">
    <citation type="submission" date="2022-06" db="EMBL/GenBank/DDBJ databases">
        <title>Alkalicoccobacillus porphyridii sp. nov., isolated from a marine red alga, Porphyridium purpureum and reclassification of Shouchella plakortidis and Shouchella gibsonii as Alkalicoccobacillus plakortidis comb. nov. and Alkalicoccobacillus gibsonii comb. nov.</title>
        <authorList>
            <person name="Kim K.H."/>
            <person name="Lee J.K."/>
            <person name="Han D.M."/>
            <person name="Baek J.H."/>
            <person name="Jeon C.O."/>
        </authorList>
    </citation>
    <scope>NUCLEOTIDE SEQUENCE</scope>
    <source>
        <strain evidence="2">DSM 19153</strain>
    </source>
</reference>
<keyword evidence="1" id="KW-1133">Transmembrane helix</keyword>
<feature type="transmembrane region" description="Helical" evidence="1">
    <location>
        <begin position="49"/>
        <end position="68"/>
    </location>
</feature>